<dbReference type="EMBL" id="GBRD01002079">
    <property type="protein sequence ID" value="JAG63742.1"/>
    <property type="molecule type" value="Transcribed_RNA"/>
</dbReference>
<protein>
    <submittedName>
        <fullName evidence="5">Epsilon-sarcoglycan</fullName>
    </submittedName>
</protein>
<dbReference type="PANTHER" id="PTHR10132">
    <property type="entry name" value="ALPHA-/EPSILON-SARCOGLYCAN FAMILY MEMBER"/>
    <property type="match status" value="1"/>
</dbReference>
<feature type="domain" description="Sarcoglycan alpha/epsilon N-terminal" evidence="3">
    <location>
        <begin position="53"/>
        <end position="137"/>
    </location>
</feature>
<accession>A0A0A9X3D7</accession>
<dbReference type="Pfam" id="PF05510">
    <property type="entry name" value="Sarcoglycan_2"/>
    <property type="match status" value="1"/>
</dbReference>
<reference evidence="5" key="2">
    <citation type="submission" date="2014-07" db="EMBL/GenBank/DDBJ databases">
        <authorList>
            <person name="Hull J."/>
        </authorList>
    </citation>
    <scope>NUCLEOTIDE SEQUENCE</scope>
</reference>
<feature type="transmembrane region" description="Helical" evidence="2">
    <location>
        <begin position="311"/>
        <end position="333"/>
    </location>
</feature>
<organism evidence="5">
    <name type="scientific">Lygus hesperus</name>
    <name type="common">Western plant bug</name>
    <dbReference type="NCBI Taxonomy" id="30085"/>
    <lineage>
        <taxon>Eukaryota</taxon>
        <taxon>Metazoa</taxon>
        <taxon>Ecdysozoa</taxon>
        <taxon>Arthropoda</taxon>
        <taxon>Hexapoda</taxon>
        <taxon>Insecta</taxon>
        <taxon>Pterygota</taxon>
        <taxon>Neoptera</taxon>
        <taxon>Paraneoptera</taxon>
        <taxon>Hemiptera</taxon>
        <taxon>Heteroptera</taxon>
        <taxon>Panheteroptera</taxon>
        <taxon>Cimicomorpha</taxon>
        <taxon>Miridae</taxon>
        <taxon>Mirini</taxon>
        <taxon>Lygus</taxon>
    </lineage>
</organism>
<keyword evidence="2" id="KW-0812">Transmembrane</keyword>
<gene>
    <name evidence="5" type="primary">SGCE_1</name>
    <name evidence="5" type="ORF">CM83_13224</name>
</gene>
<dbReference type="PANTHER" id="PTHR10132:SF14">
    <property type="entry name" value="SARCOGLYCAN ALPHA, ISOFORM C"/>
    <property type="match status" value="1"/>
</dbReference>
<reference evidence="6" key="3">
    <citation type="submission" date="2014-09" db="EMBL/GenBank/DDBJ databases">
        <authorList>
            <person name="Magalhaes I.L.F."/>
            <person name="Oliveira U."/>
            <person name="Santos F.R."/>
            <person name="Vidigal T.H.D.A."/>
            <person name="Brescovit A.D."/>
            <person name="Santos A.J."/>
        </authorList>
    </citation>
    <scope>NUCLEOTIDE SEQUENCE</scope>
</reference>
<dbReference type="Pfam" id="PF20989">
    <property type="entry name" value="Sarcoglycan_2_C"/>
    <property type="match status" value="1"/>
</dbReference>
<keyword evidence="2" id="KW-1133">Transmembrane helix</keyword>
<sequence>MSRGAGRLQHHRTRIDVILRPQKNIIAMGIIVVLFTLSATLWTISSAEDLQKTKVFVIPVEPTLFNWTNGFTPNGYWYRASLINSPDLPQWMSYLFSKRHRKGFIYGVPPNDATNVQVEVVGLNREDYETRKAIIPLNITEKSDLAKYEIRLKIDNLNIEDLFDPHRLFNLLRIFTTILWPESADNLYMTFLVSAVKLGARLPLSPNDGEGVVVHLGSSSRFSETLEHLEQEVLPLRKITPCPRDFKRSSVDRHFRPSGFVIDWCSFRLVKLENSSDRAPYQEPSQDYAAVRIDDLVRREEIPRRDYSMEIITTLIVPIISMLALVAFLSVILCVQHDNLTDPESDHYFQSIFKICEKHRDKPYKEDTLAQGNDCVQVPQCTLRDGNLASDGSPRLTERDDACRPSPPPYSGTKRFQFDS</sequence>
<dbReference type="GO" id="GO:0016012">
    <property type="term" value="C:sarcoglycan complex"/>
    <property type="evidence" value="ECO:0007669"/>
    <property type="project" value="InterPro"/>
</dbReference>
<proteinExistence type="predicted"/>
<dbReference type="InterPro" id="IPR048347">
    <property type="entry name" value="Sarcoglycan_C"/>
</dbReference>
<dbReference type="InterPro" id="IPR048346">
    <property type="entry name" value="Sarcoglycan_N"/>
</dbReference>
<feature type="domain" description="Sarcoglycan alpha/epsilon second" evidence="4">
    <location>
        <begin position="146"/>
        <end position="270"/>
    </location>
</feature>
<name>A0A0A9X3D7_LYGHE</name>
<evidence type="ECO:0000313" key="5">
    <source>
        <dbReference type="EMBL" id="JAG14509.1"/>
    </source>
</evidence>
<feature type="transmembrane region" description="Helical" evidence="2">
    <location>
        <begin position="25"/>
        <end position="44"/>
    </location>
</feature>
<feature type="region of interest" description="Disordered" evidence="1">
    <location>
        <begin position="386"/>
        <end position="420"/>
    </location>
</feature>
<dbReference type="InterPro" id="IPR008908">
    <property type="entry name" value="Sarcoglycan_alpha/epsilon"/>
</dbReference>
<reference evidence="5" key="1">
    <citation type="journal article" date="2014" name="PLoS ONE">
        <title>Transcriptome-Based Identification of ABC Transporters in the Western Tarnished Plant Bug Lygus hesperus.</title>
        <authorList>
            <person name="Hull J.J."/>
            <person name="Chaney K."/>
            <person name="Geib S.M."/>
            <person name="Fabrick J.A."/>
            <person name="Brent C.S."/>
            <person name="Walsh D."/>
            <person name="Lavine L.C."/>
        </authorList>
    </citation>
    <scope>NUCLEOTIDE SEQUENCE</scope>
</reference>
<evidence type="ECO:0000259" key="4">
    <source>
        <dbReference type="Pfam" id="PF20989"/>
    </source>
</evidence>
<keyword evidence="2" id="KW-0472">Membrane</keyword>
<dbReference type="AlphaFoldDB" id="A0A0A9X3D7"/>
<evidence type="ECO:0000256" key="1">
    <source>
        <dbReference type="SAM" id="MobiDB-lite"/>
    </source>
</evidence>
<evidence type="ECO:0000256" key="2">
    <source>
        <dbReference type="SAM" id="Phobius"/>
    </source>
</evidence>
<evidence type="ECO:0000259" key="3">
    <source>
        <dbReference type="Pfam" id="PF05510"/>
    </source>
</evidence>
<dbReference type="EMBL" id="GBHO01029095">
    <property type="protein sequence ID" value="JAG14509.1"/>
    <property type="molecule type" value="Transcribed_RNA"/>
</dbReference>
<evidence type="ECO:0000313" key="6">
    <source>
        <dbReference type="EMBL" id="JAG63742.1"/>
    </source>
</evidence>